<dbReference type="RefSeq" id="WP_353945073.1">
    <property type="nucleotide sequence ID" value="NZ_CP159534.1"/>
</dbReference>
<organism evidence="2">
    <name type="scientific">Streptomyces tabacisoli</name>
    <dbReference type="NCBI Taxonomy" id="3156398"/>
    <lineage>
        <taxon>Bacteria</taxon>
        <taxon>Bacillati</taxon>
        <taxon>Actinomycetota</taxon>
        <taxon>Actinomycetes</taxon>
        <taxon>Kitasatosporales</taxon>
        <taxon>Streptomycetaceae</taxon>
        <taxon>Streptomyces</taxon>
    </lineage>
</organism>
<reference evidence="2" key="1">
    <citation type="submission" date="2024-06" db="EMBL/GenBank/DDBJ databases">
        <title>Streptomyces sp. strain HUAS MG91 genome sequences.</title>
        <authorList>
            <person name="Mo P."/>
        </authorList>
    </citation>
    <scope>NUCLEOTIDE SEQUENCE</scope>
    <source>
        <strain evidence="2">HUAS MG91</strain>
    </source>
</reference>
<evidence type="ECO:0000256" key="1">
    <source>
        <dbReference type="SAM" id="MobiDB-lite"/>
    </source>
</evidence>
<name>A0AAU8IYQ9_9ACTN</name>
<protein>
    <submittedName>
        <fullName evidence="2">Uncharacterized protein</fullName>
    </submittedName>
</protein>
<dbReference type="KEGG" id="stac:ABII15_28265"/>
<sequence length="156" mass="17534">MSQHDDKNAPLPRMEKAAALKWARDHTARLAEVAGVDILPDTAKTAFEECVGEHDEVAEDGRYSLYYYVYSPAPATDHTRIVRTLREELAKSGYEITGYREFKSAYESSVLRARNKKNQFSVEAETVGSGKKKPQRFSFSVSTPCLLPPGAEQQQF</sequence>
<feature type="region of interest" description="Disordered" evidence="1">
    <location>
        <begin position="126"/>
        <end position="156"/>
    </location>
</feature>
<evidence type="ECO:0000313" key="2">
    <source>
        <dbReference type="EMBL" id="XCJ73614.1"/>
    </source>
</evidence>
<dbReference type="EMBL" id="CP159534">
    <property type="protein sequence ID" value="XCJ73614.1"/>
    <property type="molecule type" value="Genomic_DNA"/>
</dbReference>
<gene>
    <name evidence="2" type="ORF">ABII15_28265</name>
</gene>
<dbReference type="AlphaFoldDB" id="A0AAU8IYQ9"/>
<proteinExistence type="predicted"/>
<accession>A0AAU8IYQ9</accession>